<evidence type="ECO:0000313" key="2">
    <source>
        <dbReference type="EMBL" id="KAL2872532.1"/>
    </source>
</evidence>
<feature type="compositionally biased region" description="Basic and acidic residues" evidence="1">
    <location>
        <begin position="43"/>
        <end position="59"/>
    </location>
</feature>
<accession>A0ABR4M7I3</accession>
<gene>
    <name evidence="2" type="ORF">BJX67DRAFT_339724</name>
</gene>
<dbReference type="Proteomes" id="UP001610432">
    <property type="component" value="Unassembled WGS sequence"/>
</dbReference>
<organism evidence="2 3">
    <name type="scientific">Aspergillus lucknowensis</name>
    <dbReference type="NCBI Taxonomy" id="176173"/>
    <lineage>
        <taxon>Eukaryota</taxon>
        <taxon>Fungi</taxon>
        <taxon>Dikarya</taxon>
        <taxon>Ascomycota</taxon>
        <taxon>Pezizomycotina</taxon>
        <taxon>Eurotiomycetes</taxon>
        <taxon>Eurotiomycetidae</taxon>
        <taxon>Eurotiales</taxon>
        <taxon>Aspergillaceae</taxon>
        <taxon>Aspergillus</taxon>
        <taxon>Aspergillus subgen. Nidulantes</taxon>
    </lineage>
</organism>
<sequence>MRGVEHIPFRLLSGVLTRFKGDAETHLNPDFCVCSWRKWKSDKDFGQPGRKKDLPRGRSTEQPSCLNRTNTSRRFMRVRRMGLLKSRVTFPRCTRKSVRRMKGYFYSAHRSNETLTGVWKKSLTSGLCWGMTGRMTRDSDTFQYPPQPELLRLVVFHFGAGESWGCRLTVSGEFFCQDKA</sequence>
<evidence type="ECO:0000256" key="1">
    <source>
        <dbReference type="SAM" id="MobiDB-lite"/>
    </source>
</evidence>
<keyword evidence="3" id="KW-1185">Reference proteome</keyword>
<reference evidence="2 3" key="1">
    <citation type="submission" date="2024-07" db="EMBL/GenBank/DDBJ databases">
        <title>Section-level genome sequencing and comparative genomics of Aspergillus sections Usti and Cavernicolus.</title>
        <authorList>
            <consortium name="Lawrence Berkeley National Laboratory"/>
            <person name="Nybo J.L."/>
            <person name="Vesth T.C."/>
            <person name="Theobald S."/>
            <person name="Frisvad J.C."/>
            <person name="Larsen T.O."/>
            <person name="Kjaerboelling I."/>
            <person name="Rothschild-Mancinelli K."/>
            <person name="Lyhne E.K."/>
            <person name="Kogle M.E."/>
            <person name="Barry K."/>
            <person name="Clum A."/>
            <person name="Na H."/>
            <person name="Ledsgaard L."/>
            <person name="Lin J."/>
            <person name="Lipzen A."/>
            <person name="Kuo A."/>
            <person name="Riley R."/>
            <person name="Mondo S."/>
            <person name="Labutti K."/>
            <person name="Haridas S."/>
            <person name="Pangalinan J."/>
            <person name="Salamov A.A."/>
            <person name="Simmons B.A."/>
            <person name="Magnuson J.K."/>
            <person name="Chen J."/>
            <person name="Drula E."/>
            <person name="Henrissat B."/>
            <person name="Wiebenga A."/>
            <person name="Lubbers R.J."/>
            <person name="Gomes A.C."/>
            <person name="Macurrencykelacurrency M.R."/>
            <person name="Stajich J."/>
            <person name="Grigoriev I.V."/>
            <person name="Mortensen U.H."/>
            <person name="De Vries R.P."/>
            <person name="Baker S.E."/>
            <person name="Andersen M.R."/>
        </authorList>
    </citation>
    <scope>NUCLEOTIDE SEQUENCE [LARGE SCALE GENOMIC DNA]</scope>
    <source>
        <strain evidence="2 3">CBS 449.75</strain>
    </source>
</reference>
<dbReference type="GeneID" id="98142771"/>
<comment type="caution">
    <text evidence="2">The sequence shown here is derived from an EMBL/GenBank/DDBJ whole genome shotgun (WGS) entry which is preliminary data.</text>
</comment>
<dbReference type="RefSeq" id="XP_070891510.1">
    <property type="nucleotide sequence ID" value="XM_071027699.1"/>
</dbReference>
<protein>
    <submittedName>
        <fullName evidence="2">Uncharacterized protein</fullName>
    </submittedName>
</protein>
<evidence type="ECO:0000313" key="3">
    <source>
        <dbReference type="Proteomes" id="UP001610432"/>
    </source>
</evidence>
<name>A0ABR4M7I3_9EURO</name>
<feature type="region of interest" description="Disordered" evidence="1">
    <location>
        <begin position="43"/>
        <end position="67"/>
    </location>
</feature>
<proteinExistence type="predicted"/>
<dbReference type="EMBL" id="JBFXLQ010000001">
    <property type="protein sequence ID" value="KAL2872532.1"/>
    <property type="molecule type" value="Genomic_DNA"/>
</dbReference>